<protein>
    <submittedName>
        <fullName evidence="1">Uncharacterized protein</fullName>
    </submittedName>
</protein>
<dbReference type="KEGG" id="dpf:ON006_25415"/>
<reference evidence="1" key="1">
    <citation type="submission" date="2022-11" db="EMBL/GenBank/DDBJ databases">
        <title>Dyadobacter pollutisoli sp. nov., isolated from plastic dumped soil.</title>
        <authorList>
            <person name="Kim J.M."/>
            <person name="Kim K.R."/>
            <person name="Lee J.K."/>
            <person name="Hao L."/>
            <person name="Jeon C.O."/>
        </authorList>
    </citation>
    <scope>NUCLEOTIDE SEQUENCE</scope>
    <source>
        <strain evidence="1">U1</strain>
    </source>
</reference>
<accession>A0A9E8N9P2</accession>
<name>A0A9E8N9P2_9BACT</name>
<dbReference type="AlphaFoldDB" id="A0A9E8N9P2"/>
<sequence>MKYLFLLVFTSVSLTSFGQSEKILAHAVTEIKFNLDIDVAKSEISDRYITATREVLDSLSSHSHFKSQFDSLSIVGSITANRAENDMSIVQPGYRLHLKLVDKSDNIINTKDVFIKNFAALYDKNSIKDTAAWVVPDLVKLR</sequence>
<keyword evidence="2" id="KW-1185">Reference proteome</keyword>
<evidence type="ECO:0000313" key="2">
    <source>
        <dbReference type="Proteomes" id="UP001164653"/>
    </source>
</evidence>
<gene>
    <name evidence="1" type="ORF">ON006_25415</name>
</gene>
<dbReference type="EMBL" id="CP112998">
    <property type="protein sequence ID" value="WAC11062.1"/>
    <property type="molecule type" value="Genomic_DNA"/>
</dbReference>
<evidence type="ECO:0000313" key="1">
    <source>
        <dbReference type="EMBL" id="WAC11062.1"/>
    </source>
</evidence>
<organism evidence="1 2">
    <name type="scientific">Dyadobacter pollutisoli</name>
    <dbReference type="NCBI Taxonomy" id="2910158"/>
    <lineage>
        <taxon>Bacteria</taxon>
        <taxon>Pseudomonadati</taxon>
        <taxon>Bacteroidota</taxon>
        <taxon>Cytophagia</taxon>
        <taxon>Cytophagales</taxon>
        <taxon>Spirosomataceae</taxon>
        <taxon>Dyadobacter</taxon>
    </lineage>
</organism>
<dbReference type="RefSeq" id="WP_244824048.1">
    <property type="nucleotide sequence ID" value="NZ_CP112998.1"/>
</dbReference>
<dbReference type="Proteomes" id="UP001164653">
    <property type="component" value="Chromosome"/>
</dbReference>
<proteinExistence type="predicted"/>